<keyword evidence="5" id="KW-1185">Reference proteome</keyword>
<organism evidence="4 5">
    <name type="scientific">Amycolatopsis suaedae</name>
    <dbReference type="NCBI Taxonomy" id="2510978"/>
    <lineage>
        <taxon>Bacteria</taxon>
        <taxon>Bacillati</taxon>
        <taxon>Actinomycetota</taxon>
        <taxon>Actinomycetes</taxon>
        <taxon>Pseudonocardiales</taxon>
        <taxon>Pseudonocardiaceae</taxon>
        <taxon>Amycolatopsis</taxon>
    </lineage>
</organism>
<comment type="caution">
    <text evidence="4">The sequence shown here is derived from an EMBL/GenBank/DDBJ whole genome shotgun (WGS) entry which is preliminary data.</text>
</comment>
<evidence type="ECO:0000256" key="2">
    <source>
        <dbReference type="SAM" id="SignalP"/>
    </source>
</evidence>
<feature type="compositionally biased region" description="Pro residues" evidence="1">
    <location>
        <begin position="21"/>
        <end position="41"/>
    </location>
</feature>
<dbReference type="OrthoDB" id="4774058at2"/>
<keyword evidence="2" id="KW-0732">Signal</keyword>
<accession>A0A4Q7JC40</accession>
<dbReference type="Gene3D" id="3.40.1000.10">
    <property type="entry name" value="Mog1/PsbP, alpha/beta/alpha sandwich"/>
    <property type="match status" value="1"/>
</dbReference>
<dbReference type="PROSITE" id="PS51257">
    <property type="entry name" value="PROKAR_LIPOPROTEIN"/>
    <property type="match status" value="1"/>
</dbReference>
<evidence type="ECO:0000313" key="5">
    <source>
        <dbReference type="Proteomes" id="UP000292003"/>
    </source>
</evidence>
<dbReference type="Proteomes" id="UP000292003">
    <property type="component" value="Unassembled WGS sequence"/>
</dbReference>
<dbReference type="InterPro" id="IPR016123">
    <property type="entry name" value="Mog1/PsbP_a/b/a-sand"/>
</dbReference>
<evidence type="ECO:0000313" key="4">
    <source>
        <dbReference type="EMBL" id="RZQ65430.1"/>
    </source>
</evidence>
<gene>
    <name evidence="4" type="ORF">EWH70_03465</name>
</gene>
<evidence type="ECO:0000256" key="1">
    <source>
        <dbReference type="SAM" id="MobiDB-lite"/>
    </source>
</evidence>
<protein>
    <submittedName>
        <fullName evidence="4">DUF2020 domain-containing protein</fullName>
    </submittedName>
</protein>
<dbReference type="InterPro" id="IPR018567">
    <property type="entry name" value="DUF2020"/>
</dbReference>
<feature type="chain" id="PRO_5020452837" evidence="2">
    <location>
        <begin position="19"/>
        <end position="171"/>
    </location>
</feature>
<dbReference type="Pfam" id="PF09449">
    <property type="entry name" value="DUF2020"/>
    <property type="match status" value="1"/>
</dbReference>
<evidence type="ECO:0000259" key="3">
    <source>
        <dbReference type="Pfam" id="PF09449"/>
    </source>
</evidence>
<dbReference type="AlphaFoldDB" id="A0A4Q7JC40"/>
<dbReference type="EMBL" id="SFCC01000002">
    <property type="protein sequence ID" value="RZQ65430.1"/>
    <property type="molecule type" value="Genomic_DNA"/>
</dbReference>
<name>A0A4Q7JC40_9PSEU</name>
<reference evidence="4 5" key="1">
    <citation type="submission" date="2019-02" db="EMBL/GenBank/DDBJ databases">
        <title>Draft genome sequence of Amycolatopsis sp. 8-3EHSu isolated from roots of Suaeda maritima.</title>
        <authorList>
            <person name="Duangmal K."/>
            <person name="Chantavorakit T."/>
        </authorList>
    </citation>
    <scope>NUCLEOTIDE SEQUENCE [LARGE SCALE GENOMIC DNA]</scope>
    <source>
        <strain evidence="4 5">8-3EHSu</strain>
    </source>
</reference>
<proteinExistence type="predicted"/>
<sequence>MKRVLIAAGLLLGGCGQAAEPVPPPAPPPPPPAPVTVPPAPEATRDGDCPYLDSGFVARTNGQRVSKVRLSADQPNPACFFSALTGKVQVTTRVYSGDPQVAKALVDQAAPVGTSNPADEPAGWSGGAQPVEGGAVYAVAKGGAAVVVTTNQAQTVKARELTREIVTRLGW</sequence>
<dbReference type="SUPFAM" id="SSF55724">
    <property type="entry name" value="Mog1p/PsbP-like"/>
    <property type="match status" value="1"/>
</dbReference>
<feature type="domain" description="DUF2020" evidence="3">
    <location>
        <begin position="35"/>
        <end position="170"/>
    </location>
</feature>
<feature type="region of interest" description="Disordered" evidence="1">
    <location>
        <begin position="17"/>
        <end position="45"/>
    </location>
</feature>
<feature type="signal peptide" evidence="2">
    <location>
        <begin position="1"/>
        <end position="18"/>
    </location>
</feature>